<reference evidence="2" key="2">
    <citation type="submission" date="2019-02" db="EMBL/GenBank/DDBJ databases">
        <title>Granulicella sibirica sp. nov., a psychrotolerant acidobacterium isolated from an organic soil layer in forested tundra, West Siberia.</title>
        <authorList>
            <person name="Oshkin I.Y."/>
            <person name="Kulichevskaya I.S."/>
            <person name="Rijpstra W.I.C."/>
            <person name="Sinninghe Damste J.S."/>
            <person name="Rakitin A.L."/>
            <person name="Ravin N.V."/>
            <person name="Dedysh S.N."/>
        </authorList>
    </citation>
    <scope>NUCLEOTIDE SEQUENCE [LARGE SCALE GENOMIC DNA]</scope>
    <source>
        <strain evidence="2">AF10</strain>
    </source>
</reference>
<evidence type="ECO:0000313" key="2">
    <source>
        <dbReference type="Proteomes" id="UP000289437"/>
    </source>
</evidence>
<organism evidence="1 2">
    <name type="scientific">Granulicella sibirica</name>
    <dbReference type="NCBI Taxonomy" id="2479048"/>
    <lineage>
        <taxon>Bacteria</taxon>
        <taxon>Pseudomonadati</taxon>
        <taxon>Acidobacteriota</taxon>
        <taxon>Terriglobia</taxon>
        <taxon>Terriglobales</taxon>
        <taxon>Acidobacteriaceae</taxon>
        <taxon>Granulicella</taxon>
    </lineage>
</organism>
<dbReference type="AlphaFoldDB" id="A0A4Q0SYU3"/>
<dbReference type="EMBL" id="RDSM01000003">
    <property type="protein sequence ID" value="RXH55160.1"/>
    <property type="molecule type" value="Genomic_DNA"/>
</dbReference>
<comment type="caution">
    <text evidence="1">The sequence shown here is derived from an EMBL/GenBank/DDBJ whole genome shotgun (WGS) entry which is preliminary data.</text>
</comment>
<dbReference type="Proteomes" id="UP000289437">
    <property type="component" value="Unassembled WGS sequence"/>
</dbReference>
<evidence type="ECO:0000313" key="1">
    <source>
        <dbReference type="EMBL" id="RXH55160.1"/>
    </source>
</evidence>
<gene>
    <name evidence="1" type="ORF">GRAN_4264</name>
</gene>
<name>A0A4Q0SYU3_9BACT</name>
<reference evidence="1 2" key="1">
    <citation type="submission" date="2018-11" db="EMBL/GenBank/DDBJ databases">
        <authorList>
            <person name="Mardanov A.V."/>
            <person name="Ravin N.V."/>
            <person name="Dedysh S.N."/>
        </authorList>
    </citation>
    <scope>NUCLEOTIDE SEQUENCE [LARGE SCALE GENOMIC DNA]</scope>
    <source>
        <strain evidence="1 2">AF10</strain>
    </source>
</reference>
<proteinExistence type="predicted"/>
<sequence length="42" mass="4641">MVQGLCLAAMIATLQTQEYRGSQTLFLLRKALVGAWEGMARL</sequence>
<accession>A0A4Q0SYU3</accession>
<protein>
    <submittedName>
        <fullName evidence="1">Uncharacterized protein</fullName>
    </submittedName>
</protein>
<keyword evidence="2" id="KW-1185">Reference proteome</keyword>